<accession>A0A1K2IXH0</accession>
<dbReference type="InterPro" id="IPR031345">
    <property type="entry name" value="T9SS_Plug_N"/>
</dbReference>
<dbReference type="Proteomes" id="UP000182034">
    <property type="component" value="Unassembled WGS sequence"/>
</dbReference>
<proteinExistence type="predicted"/>
<keyword evidence="1" id="KW-0472">Membrane</keyword>
<dbReference type="STRING" id="1612149.SAMN05216324_12039"/>
<gene>
    <name evidence="3" type="ORF">SAMN05216324_12039</name>
</gene>
<sequence>MISQTDLLQRKSHFFVIFVIMKTLRILLLSLSGLVFGQNIQSIQLFNPHTNDETPVINLNQTLVLSFDDLTNSSDIFRYTIKHYDRNWQDDNLFFTEFANGSLNGMVDKFQYSFNTLQAYTHYTLTFPNDKMQPKVSGNFELIVYKDSVEKPLFKRRFYVVEDNANLALNISRISDARNPNANQRVEVQAVSKGGDLSSNVNSMSLNVMQNNNPNVTVNNLKPSATLGNKLLFQQMNLVFPGNNEFYYFDNKNMNLPADMVLATELKDGVNQTYLHPVWAFPLNYQYQPDVNGAWYYRRNDIGLERNAEREADYSWVYFSLESDPVDKEIYVLGGFNNFQPSKENQMQYDVAGKKYVAKIFLKQGFYNYILATKNPDGSLNFGEVNGNFWQTENLYQAFLYYAPFGRNYDGLMGYGEFRTPVRK</sequence>
<protein>
    <recommendedName>
        <fullName evidence="2">Type 9 secretion system plug protein N-terminal domain-containing protein</fullName>
    </recommendedName>
</protein>
<dbReference type="Pfam" id="PF17116">
    <property type="entry name" value="T9SS_plug_1st"/>
    <property type="match status" value="1"/>
</dbReference>
<evidence type="ECO:0000259" key="2">
    <source>
        <dbReference type="Pfam" id="PF17116"/>
    </source>
</evidence>
<dbReference type="AlphaFoldDB" id="A0A1K2IXH0"/>
<evidence type="ECO:0000256" key="1">
    <source>
        <dbReference type="SAM" id="Phobius"/>
    </source>
</evidence>
<evidence type="ECO:0000313" key="4">
    <source>
        <dbReference type="Proteomes" id="UP000182034"/>
    </source>
</evidence>
<keyword evidence="4" id="KW-1185">Reference proteome</keyword>
<reference evidence="4" key="1">
    <citation type="submission" date="2016-10" db="EMBL/GenBank/DDBJ databases">
        <authorList>
            <person name="Varghese N."/>
            <person name="Submissions S."/>
        </authorList>
    </citation>
    <scope>NUCLEOTIDE SEQUENCE [LARGE SCALE GENOMIC DNA]</scope>
    <source>
        <strain evidence="4">SUR2</strain>
    </source>
</reference>
<evidence type="ECO:0000313" key="3">
    <source>
        <dbReference type="EMBL" id="SFZ96475.1"/>
    </source>
</evidence>
<keyword evidence="1" id="KW-1133">Transmembrane helix</keyword>
<feature type="transmembrane region" description="Helical" evidence="1">
    <location>
        <begin position="12"/>
        <end position="36"/>
    </location>
</feature>
<organism evidence="3 4">
    <name type="scientific">Chryseobacterium limigenitum</name>
    <dbReference type="NCBI Taxonomy" id="1612149"/>
    <lineage>
        <taxon>Bacteria</taxon>
        <taxon>Pseudomonadati</taxon>
        <taxon>Bacteroidota</taxon>
        <taxon>Flavobacteriia</taxon>
        <taxon>Flavobacteriales</taxon>
        <taxon>Weeksellaceae</taxon>
        <taxon>Chryseobacterium group</taxon>
        <taxon>Chryseobacterium</taxon>
    </lineage>
</organism>
<dbReference type="EMBL" id="FPKW01000020">
    <property type="protein sequence ID" value="SFZ96475.1"/>
    <property type="molecule type" value="Genomic_DNA"/>
</dbReference>
<keyword evidence="1" id="KW-0812">Transmembrane</keyword>
<feature type="domain" description="Type 9 secretion system plug protein N-terminal" evidence="2">
    <location>
        <begin position="40"/>
        <end position="162"/>
    </location>
</feature>
<name>A0A1K2IXH0_9FLAO</name>